<dbReference type="OrthoDB" id="9786339at2"/>
<dbReference type="GO" id="GO:0004674">
    <property type="term" value="F:protein serine/threonine kinase activity"/>
    <property type="evidence" value="ECO:0007669"/>
    <property type="project" value="UniProtKB-KW"/>
</dbReference>
<gene>
    <name evidence="3" type="ORF">D7318_04735</name>
    <name evidence="2" type="ORF">D7319_04920</name>
</gene>
<evidence type="ECO:0000313" key="4">
    <source>
        <dbReference type="Proteomes" id="UP000268652"/>
    </source>
</evidence>
<dbReference type="EMBL" id="RBDY01000002">
    <property type="protein sequence ID" value="RKN26853.1"/>
    <property type="molecule type" value="Genomic_DNA"/>
</dbReference>
<dbReference type="SUPFAM" id="SSF56112">
    <property type="entry name" value="Protein kinase-like (PK-like)"/>
    <property type="match status" value="1"/>
</dbReference>
<proteinExistence type="predicted"/>
<dbReference type="Gene3D" id="1.10.510.10">
    <property type="entry name" value="Transferase(Phosphotransferase) domain 1"/>
    <property type="match status" value="1"/>
</dbReference>
<feature type="region of interest" description="Disordered" evidence="1">
    <location>
        <begin position="1"/>
        <end position="78"/>
    </location>
</feature>
<dbReference type="InterPro" id="IPR011009">
    <property type="entry name" value="Kinase-like_dom_sf"/>
</dbReference>
<dbReference type="InterPro" id="IPR008979">
    <property type="entry name" value="Galactose-bd-like_sf"/>
</dbReference>
<feature type="compositionally biased region" description="Pro residues" evidence="1">
    <location>
        <begin position="361"/>
        <end position="378"/>
    </location>
</feature>
<dbReference type="Proteomes" id="UP000268652">
    <property type="component" value="Unassembled WGS sequence"/>
</dbReference>
<keyword evidence="4" id="KW-1185">Reference proteome</keyword>
<feature type="compositionally biased region" description="Polar residues" evidence="1">
    <location>
        <begin position="27"/>
        <end position="44"/>
    </location>
</feature>
<dbReference type="AlphaFoldDB" id="A0A3A9WUX6"/>
<dbReference type="EMBL" id="RBDX01000003">
    <property type="protein sequence ID" value="RKN11606.1"/>
    <property type="molecule type" value="Genomic_DNA"/>
</dbReference>
<evidence type="ECO:0000313" key="2">
    <source>
        <dbReference type="EMBL" id="RKN11606.1"/>
    </source>
</evidence>
<dbReference type="Proteomes" id="UP000275024">
    <property type="component" value="Unassembled WGS sequence"/>
</dbReference>
<keyword evidence="2" id="KW-0418">Kinase</keyword>
<evidence type="ECO:0000256" key="1">
    <source>
        <dbReference type="SAM" id="MobiDB-lite"/>
    </source>
</evidence>
<sequence>MTDYRHNESGSVKHPRAENGEAGTTVAERSTATSSSQHPTSAQEATDPEPVSRADKPVAPATGGAKQPSAHHELHSGHRLTKRYRLEECITRLDGFSSWRAVDEKLRRAVGIHVLPADHERARAVLSAARATALLGDLRFVQVLDAAEENGLVHVIHEWLPDAVPLSTVLHTGPLDPHEAYALASQVSQAMAAAHRKDLAHLRLTPATVLRTGPCQFRIRGLAVDAALRGITADAPRRADTEAIGALLYAALTQRWPYGDGAYGLNGVAGLSKGYRDSLATPEQVRAGIHRGLSELTMRALDNNGATAASQDPPFTTPEELGKALAALPRIPPPDPTPSAMVGFQHTTFQRGTLATGRQPPAAPPTRPAPGSPAPPALPGRTGTALKWGVSALLIAALGLGSWQLADALLKGDAPTDQPSPSGPPAGEEEEAPPPAPVEVVDITEFDPEGTGGGQNPEMAPRAIDGDMESAWQTKNYFGPSFGNLKSGVGLILDLGEVREISSLSVQAFGDTTVEFRAAPADAGAMPNDLDAFTTLDSDTGTALTLEAEESIETQFVLLWLTELPQGDDGNYRGAIADIGVVQ</sequence>
<keyword evidence="2" id="KW-0808">Transferase</keyword>
<feature type="region of interest" description="Disordered" evidence="1">
    <location>
        <begin position="411"/>
        <end position="434"/>
    </location>
</feature>
<evidence type="ECO:0000313" key="3">
    <source>
        <dbReference type="EMBL" id="RKN26853.1"/>
    </source>
</evidence>
<name>A0A3A9WUX6_9ACTN</name>
<dbReference type="CDD" id="cd13973">
    <property type="entry name" value="PK_MviN-like"/>
    <property type="match status" value="1"/>
</dbReference>
<protein>
    <submittedName>
        <fullName evidence="2">Serine/threonine protein kinase</fullName>
    </submittedName>
</protein>
<reference evidence="4 5" key="1">
    <citation type="submission" date="2018-09" db="EMBL/GenBank/DDBJ databases">
        <title>Streptomyces sp. nov. DS1-2, an endophytic actinomycete isolated from roots of Dendrobium scabrilingue.</title>
        <authorList>
            <person name="Kuncharoen N."/>
            <person name="Kudo T."/>
            <person name="Ohkuma M."/>
            <person name="Yuki M."/>
            <person name="Tanasupawat S."/>
        </authorList>
    </citation>
    <scope>NUCLEOTIDE SEQUENCE [LARGE SCALE GENOMIC DNA]</scope>
    <source>
        <strain evidence="2 5">AZ1-7</strain>
        <strain evidence="3 4">DS1-2</strain>
    </source>
</reference>
<evidence type="ECO:0000313" key="5">
    <source>
        <dbReference type="Proteomes" id="UP000275024"/>
    </source>
</evidence>
<organism evidence="2 5">
    <name type="scientific">Streptomyces radicis</name>
    <dbReference type="NCBI Taxonomy" id="1750517"/>
    <lineage>
        <taxon>Bacteria</taxon>
        <taxon>Bacillati</taxon>
        <taxon>Actinomycetota</taxon>
        <taxon>Actinomycetes</taxon>
        <taxon>Kitasatosporales</taxon>
        <taxon>Streptomycetaceae</taxon>
        <taxon>Streptomyces</taxon>
    </lineage>
</organism>
<dbReference type="SUPFAM" id="SSF49785">
    <property type="entry name" value="Galactose-binding domain-like"/>
    <property type="match status" value="1"/>
</dbReference>
<dbReference type="Gene3D" id="3.30.200.20">
    <property type="entry name" value="Phosphorylase Kinase, domain 1"/>
    <property type="match status" value="1"/>
</dbReference>
<keyword evidence="2" id="KW-0723">Serine/threonine-protein kinase</keyword>
<comment type="caution">
    <text evidence="2">The sequence shown here is derived from an EMBL/GenBank/DDBJ whole genome shotgun (WGS) entry which is preliminary data.</text>
</comment>
<accession>A0A3A9WUX6</accession>
<feature type="region of interest" description="Disordered" evidence="1">
    <location>
        <begin position="353"/>
        <end position="380"/>
    </location>
</feature>